<dbReference type="Proteomes" id="UP001075354">
    <property type="component" value="Chromosome 1"/>
</dbReference>
<proteinExistence type="predicted"/>
<evidence type="ECO:0000313" key="3">
    <source>
        <dbReference type="Proteomes" id="UP001075354"/>
    </source>
</evidence>
<evidence type="ECO:0000313" key="2">
    <source>
        <dbReference type="EMBL" id="KAJ1531609.1"/>
    </source>
</evidence>
<gene>
    <name evidence="2" type="ORF">ONE63_000281</name>
</gene>
<keyword evidence="3" id="KW-1185">Reference proteome</keyword>
<protein>
    <submittedName>
        <fullName evidence="2">Uncharacterized protein</fullName>
    </submittedName>
</protein>
<dbReference type="EMBL" id="JAPTSV010000001">
    <property type="protein sequence ID" value="KAJ1531609.1"/>
    <property type="molecule type" value="Genomic_DNA"/>
</dbReference>
<organism evidence="2 3">
    <name type="scientific">Megalurothrips usitatus</name>
    <name type="common">bean blossom thrips</name>
    <dbReference type="NCBI Taxonomy" id="439358"/>
    <lineage>
        <taxon>Eukaryota</taxon>
        <taxon>Metazoa</taxon>
        <taxon>Ecdysozoa</taxon>
        <taxon>Arthropoda</taxon>
        <taxon>Hexapoda</taxon>
        <taxon>Insecta</taxon>
        <taxon>Pterygota</taxon>
        <taxon>Neoptera</taxon>
        <taxon>Paraneoptera</taxon>
        <taxon>Thysanoptera</taxon>
        <taxon>Terebrantia</taxon>
        <taxon>Thripoidea</taxon>
        <taxon>Thripidae</taxon>
        <taxon>Megalurothrips</taxon>
    </lineage>
</organism>
<dbReference type="AlphaFoldDB" id="A0AAV7Y1U5"/>
<sequence>MQRLVRSVSLLWAASPQVSAGAAERLSLSLPAMAVSVASVAPPFDPHQDVKVHFPAPSSRWADWTEEFVDVALRLDADHLDGNHSALGLAVVAYRNLSKLLPERLVIKQQNDEELEMEINSRVVSVWLGSPSGAVVAEPPEGFVADAWLRAIVGTGDEGQRVQSADGDLNGSSPRPGWVEVCGLTSEVGATYTGAWDLTACVLEHPAPGRCQPLGGGGGDCGGGGGRAVHRPPRARAARQPQPLHLQPARHHRAPARLADREGAGGRGRAAAAGRGGRVRLLPAAVAGHAGAAAAAVPPARAAARPLPQAAVLHRHRGRHGRVPARGPPPAAAGTVTPQHRGAAQSSAAPPRAVSALHSCRWG</sequence>
<feature type="region of interest" description="Disordered" evidence="1">
    <location>
        <begin position="315"/>
        <end position="363"/>
    </location>
</feature>
<feature type="region of interest" description="Disordered" evidence="1">
    <location>
        <begin position="237"/>
        <end position="272"/>
    </location>
</feature>
<comment type="caution">
    <text evidence="2">The sequence shown here is derived from an EMBL/GenBank/DDBJ whole genome shotgun (WGS) entry which is preliminary data.</text>
</comment>
<accession>A0AAV7Y1U5</accession>
<reference evidence="2" key="1">
    <citation type="submission" date="2022-12" db="EMBL/GenBank/DDBJ databases">
        <title>Chromosome-level genome assembly of the bean flower thrips Megalurothrips usitatus.</title>
        <authorList>
            <person name="Ma L."/>
            <person name="Liu Q."/>
            <person name="Li H."/>
            <person name="Cai W."/>
        </authorList>
    </citation>
    <scope>NUCLEOTIDE SEQUENCE</scope>
    <source>
        <strain evidence="2">Cailab_2022a</strain>
    </source>
</reference>
<evidence type="ECO:0000256" key="1">
    <source>
        <dbReference type="SAM" id="MobiDB-lite"/>
    </source>
</evidence>
<name>A0AAV7Y1U5_9NEOP</name>